<dbReference type="EMBL" id="JANPWB010000008">
    <property type="protein sequence ID" value="KAJ1163116.1"/>
    <property type="molecule type" value="Genomic_DNA"/>
</dbReference>
<feature type="non-terminal residue" evidence="1">
    <location>
        <position position="1"/>
    </location>
</feature>
<evidence type="ECO:0000313" key="1">
    <source>
        <dbReference type="EMBL" id="KAJ1163116.1"/>
    </source>
</evidence>
<organism evidence="1 2">
    <name type="scientific">Pleurodeles waltl</name>
    <name type="common">Iberian ribbed newt</name>
    <dbReference type="NCBI Taxonomy" id="8319"/>
    <lineage>
        <taxon>Eukaryota</taxon>
        <taxon>Metazoa</taxon>
        <taxon>Chordata</taxon>
        <taxon>Craniata</taxon>
        <taxon>Vertebrata</taxon>
        <taxon>Euteleostomi</taxon>
        <taxon>Amphibia</taxon>
        <taxon>Batrachia</taxon>
        <taxon>Caudata</taxon>
        <taxon>Salamandroidea</taxon>
        <taxon>Salamandridae</taxon>
        <taxon>Pleurodelinae</taxon>
        <taxon>Pleurodeles</taxon>
    </lineage>
</organism>
<feature type="non-terminal residue" evidence="1">
    <location>
        <position position="121"/>
    </location>
</feature>
<name>A0AAV7SGB7_PLEWA</name>
<accession>A0AAV7SGB7</accession>
<keyword evidence="2" id="KW-1185">Reference proteome</keyword>
<comment type="caution">
    <text evidence="1">The sequence shown here is derived from an EMBL/GenBank/DDBJ whole genome shotgun (WGS) entry which is preliminary data.</text>
</comment>
<proteinExistence type="predicted"/>
<protein>
    <submittedName>
        <fullName evidence="1">Uncharacterized protein</fullName>
    </submittedName>
</protein>
<reference evidence="1" key="1">
    <citation type="journal article" date="2022" name="bioRxiv">
        <title>Sequencing and chromosome-scale assembly of the giantPleurodeles waltlgenome.</title>
        <authorList>
            <person name="Brown T."/>
            <person name="Elewa A."/>
            <person name="Iarovenko S."/>
            <person name="Subramanian E."/>
            <person name="Araus A.J."/>
            <person name="Petzold A."/>
            <person name="Susuki M."/>
            <person name="Suzuki K.-i.T."/>
            <person name="Hayashi T."/>
            <person name="Toyoda A."/>
            <person name="Oliveira C."/>
            <person name="Osipova E."/>
            <person name="Leigh N.D."/>
            <person name="Simon A."/>
            <person name="Yun M.H."/>
        </authorList>
    </citation>
    <scope>NUCLEOTIDE SEQUENCE</scope>
    <source>
        <strain evidence="1">20211129_DDA</strain>
        <tissue evidence="1">Liver</tissue>
    </source>
</reference>
<dbReference type="AlphaFoldDB" id="A0AAV7SGB7"/>
<gene>
    <name evidence="1" type="ORF">NDU88_003579</name>
</gene>
<dbReference type="Proteomes" id="UP001066276">
    <property type="component" value="Chromosome 4_2"/>
</dbReference>
<sequence length="121" mass="13437">IERELAGERTEETPSSWVTDPGDLCVVSVYLEKQGGIKADKEGIPESWRIVAPRSRNVVMVREDFGSRLKNAEGSDVKIKEGLKFGRLGSVAAILGVQKYKLRHLNSRTTTSINVLSTRRP</sequence>
<evidence type="ECO:0000313" key="2">
    <source>
        <dbReference type="Proteomes" id="UP001066276"/>
    </source>
</evidence>